<dbReference type="AlphaFoldDB" id="A0A2N8RZ51"/>
<gene>
    <name evidence="7" type="ORF">CXK92_13465</name>
</gene>
<proteinExistence type="inferred from homology"/>
<dbReference type="GO" id="GO:0003887">
    <property type="term" value="F:DNA-directed DNA polymerase activity"/>
    <property type="evidence" value="ECO:0007669"/>
    <property type="project" value="TreeGrafter"/>
</dbReference>
<evidence type="ECO:0000256" key="3">
    <source>
        <dbReference type="ARBA" id="ARBA00023199"/>
    </source>
</evidence>
<dbReference type="NCBIfam" id="NF002955">
    <property type="entry name" value="PRK03609.1"/>
    <property type="match status" value="1"/>
</dbReference>
<dbReference type="InterPro" id="IPR050116">
    <property type="entry name" value="DNA_polymerase-Y"/>
</dbReference>
<dbReference type="RefSeq" id="WP_102825541.1">
    <property type="nucleotide sequence ID" value="NZ_CP139348.1"/>
</dbReference>
<evidence type="ECO:0000259" key="6">
    <source>
        <dbReference type="PROSITE" id="PS50173"/>
    </source>
</evidence>
<dbReference type="InterPro" id="IPR043502">
    <property type="entry name" value="DNA/RNA_pol_sf"/>
</dbReference>
<dbReference type="InterPro" id="IPR025188">
    <property type="entry name" value="DUF4113"/>
</dbReference>
<dbReference type="EMBL" id="POUN01000004">
    <property type="protein sequence ID" value="PNF79651.1"/>
    <property type="molecule type" value="Genomic_DNA"/>
</dbReference>
<dbReference type="Gene3D" id="3.40.1170.60">
    <property type="match status" value="1"/>
</dbReference>
<dbReference type="Pfam" id="PF13438">
    <property type="entry name" value="DUF4113"/>
    <property type="match status" value="1"/>
</dbReference>
<protein>
    <submittedName>
        <fullName evidence="7">DNA polymerase V subunit UmuC</fullName>
    </submittedName>
</protein>
<reference evidence="7 8" key="1">
    <citation type="submission" date="2018-01" db="EMBL/GenBank/DDBJ databases">
        <title>Denitrification phenotypes of diverse strains of Pseudomonas stutzeri.</title>
        <authorList>
            <person name="Milligan D.A."/>
            <person name="Bergaust L."/>
            <person name="Bakken L.R."/>
            <person name="Frostegard A."/>
        </authorList>
    </citation>
    <scope>NUCLEOTIDE SEQUENCE [LARGE SCALE GENOMIC DNA]</scope>
    <source>
        <strain evidence="7 8">KC</strain>
    </source>
</reference>
<dbReference type="Pfam" id="PF00817">
    <property type="entry name" value="IMS"/>
    <property type="match status" value="1"/>
</dbReference>
<dbReference type="InterPro" id="IPR043128">
    <property type="entry name" value="Rev_trsase/Diguanyl_cyclase"/>
</dbReference>
<evidence type="ECO:0000256" key="4">
    <source>
        <dbReference type="ARBA" id="ARBA00023204"/>
    </source>
</evidence>
<comment type="caution">
    <text evidence="7">The sequence shown here is derived from an EMBL/GenBank/DDBJ whole genome shotgun (WGS) entry which is preliminary data.</text>
</comment>
<evidence type="ECO:0000313" key="7">
    <source>
        <dbReference type="EMBL" id="PNF79651.1"/>
    </source>
</evidence>
<feature type="domain" description="UmuC" evidence="6">
    <location>
        <begin position="2"/>
        <end position="185"/>
    </location>
</feature>
<keyword evidence="5" id="KW-0742">SOS response</keyword>
<dbReference type="InterPro" id="IPR001126">
    <property type="entry name" value="UmuC"/>
</dbReference>
<dbReference type="CDD" id="cd01700">
    <property type="entry name" value="PolY_Pol_V_umuC"/>
    <property type="match status" value="1"/>
</dbReference>
<dbReference type="Pfam" id="PF11799">
    <property type="entry name" value="IMS_C"/>
    <property type="match status" value="1"/>
</dbReference>
<dbReference type="GO" id="GO:0006281">
    <property type="term" value="P:DNA repair"/>
    <property type="evidence" value="ECO:0007669"/>
    <property type="project" value="UniProtKB-KW"/>
</dbReference>
<evidence type="ECO:0000256" key="2">
    <source>
        <dbReference type="ARBA" id="ARBA00022763"/>
    </source>
</evidence>
<dbReference type="PANTHER" id="PTHR11076:SF34">
    <property type="entry name" value="PROTEIN UMUC"/>
    <property type="match status" value="1"/>
</dbReference>
<keyword evidence="3" id="KW-0741">SOS mutagenesis</keyword>
<evidence type="ECO:0000256" key="1">
    <source>
        <dbReference type="ARBA" id="ARBA00010945"/>
    </source>
</evidence>
<dbReference type="PANTHER" id="PTHR11076">
    <property type="entry name" value="DNA REPAIR POLYMERASE UMUC / TRANSFERASE FAMILY MEMBER"/>
    <property type="match status" value="1"/>
</dbReference>
<sequence length="418" mass="47015">MFALIDCNSFYCSCERVYRPWLDSVPVVVLSNNDGCVIARTREAKRLGIPMGAPYFQWRDQMREWGVVCFSSNYELYGQMSARVMTTLEGMFPRIEVYSIDEAFADLTGVTGAHVLLGHEARERVLRWTGIPVGVGIGPTKTLAKLANWAAKTWRKSGGVIDLSDPDRRDRLLRMTEVSEVWGVGRRLTVRLRPLGIQTAWDLAQYDSASLRRQFSVVLEKTARELRGISCLELEEAVPPRQMICSSKMFGSRLRDIAPIREAVVAYVTKAAEKLRSQQSLAGALQVAMRTGMHNPNQPRYANAISCPLPYPTDDTRVLAAAAVRGLEAIFRPGYAYSKAEILLMDLRQRGEFTGDLFAGAPRPGADRLMAVVDQINAREGRGTVRLGRIPAIAEWSMKREMMSQRYTTRWDELMVVR</sequence>
<evidence type="ECO:0000313" key="8">
    <source>
        <dbReference type="Proteomes" id="UP000235925"/>
    </source>
</evidence>
<keyword evidence="4" id="KW-0234">DNA repair</keyword>
<name>A0A2N8RZ51_STUST</name>
<comment type="similarity">
    <text evidence="1">Belongs to the DNA polymerase type-Y family.</text>
</comment>
<organism evidence="7 8">
    <name type="scientific">Stutzerimonas stutzeri</name>
    <name type="common">Pseudomonas stutzeri</name>
    <dbReference type="NCBI Taxonomy" id="316"/>
    <lineage>
        <taxon>Bacteria</taxon>
        <taxon>Pseudomonadati</taxon>
        <taxon>Pseudomonadota</taxon>
        <taxon>Gammaproteobacteria</taxon>
        <taxon>Pseudomonadales</taxon>
        <taxon>Pseudomonadaceae</taxon>
        <taxon>Stutzerimonas</taxon>
    </lineage>
</organism>
<dbReference type="GO" id="GO:0042276">
    <property type="term" value="P:error-prone translesion synthesis"/>
    <property type="evidence" value="ECO:0007669"/>
    <property type="project" value="TreeGrafter"/>
</dbReference>
<dbReference type="InterPro" id="IPR017961">
    <property type="entry name" value="DNA_pol_Y-fam_little_finger"/>
</dbReference>
<dbReference type="GO" id="GO:0005829">
    <property type="term" value="C:cytosol"/>
    <property type="evidence" value="ECO:0007669"/>
    <property type="project" value="TreeGrafter"/>
</dbReference>
<dbReference type="PROSITE" id="PS50173">
    <property type="entry name" value="UMUC"/>
    <property type="match status" value="1"/>
</dbReference>
<dbReference type="OrthoDB" id="9808813at2"/>
<accession>A0A2N8RZ51</accession>
<dbReference type="GO" id="GO:0003684">
    <property type="term" value="F:damaged DNA binding"/>
    <property type="evidence" value="ECO:0007669"/>
    <property type="project" value="InterPro"/>
</dbReference>
<dbReference type="Gene3D" id="1.10.150.20">
    <property type="entry name" value="5' to 3' exonuclease, C-terminal subdomain"/>
    <property type="match status" value="1"/>
</dbReference>
<dbReference type="Gene3D" id="3.30.70.270">
    <property type="match status" value="1"/>
</dbReference>
<keyword evidence="2" id="KW-0227">DNA damage</keyword>
<evidence type="ECO:0000256" key="5">
    <source>
        <dbReference type="ARBA" id="ARBA00023236"/>
    </source>
</evidence>
<dbReference type="Proteomes" id="UP000235925">
    <property type="component" value="Unassembled WGS sequence"/>
</dbReference>
<dbReference type="SUPFAM" id="SSF56672">
    <property type="entry name" value="DNA/RNA polymerases"/>
    <property type="match status" value="1"/>
</dbReference>
<dbReference type="GO" id="GO:0009432">
    <property type="term" value="P:SOS response"/>
    <property type="evidence" value="ECO:0007669"/>
    <property type="project" value="UniProtKB-KW"/>
</dbReference>